<comment type="caution">
    <text evidence="1">The sequence shown here is derived from an EMBL/GenBank/DDBJ whole genome shotgun (WGS) entry which is preliminary data.</text>
</comment>
<reference evidence="1 2" key="1">
    <citation type="submission" date="2018-11" db="EMBL/GenBank/DDBJ databases">
        <title>Sequencing the genomes of 1000 actinobacteria strains.</title>
        <authorList>
            <person name="Klenk H.-P."/>
        </authorList>
    </citation>
    <scope>NUCLEOTIDE SEQUENCE [LARGE SCALE GENOMIC DNA]</scope>
    <source>
        <strain evidence="1 2">DSM 44254</strain>
    </source>
</reference>
<accession>A0A3N1CT10</accession>
<protein>
    <submittedName>
        <fullName evidence="1">CRISPR system Cascade subunit CasA</fullName>
    </submittedName>
</protein>
<name>A0A3N1CT10_9ACTN</name>
<dbReference type="Pfam" id="PF09481">
    <property type="entry name" value="CRISPR_Cse1"/>
    <property type="match status" value="1"/>
</dbReference>
<keyword evidence="2" id="KW-1185">Reference proteome</keyword>
<gene>
    <name evidence="1" type="ORF">EDD29_1976</name>
</gene>
<sequence>MAVDCASPGETVAVIEYLLAICFASGTCPSSDAEWRSWITEGMDLSSAAAWLDQQPDEAWDLFHEEMPLLQNSLLKADFGDKGTGTAQLVIERAGDYSLHFNHEHLHTDRSLPAADAFRATLTQHVYGIPGRARISGDRLGAKVTNLAAGRLASRIRVIALGRTLGETLRLNLYPHGSHPKDALNTSWVSGDIKRRTFERETEPRVPRGPADLHSALGRSVLLHPRQEPSGEVLVDRVLVGAGELLYLDPRLHLQDAVYSRTTNGLERPLRPSPTRALWQEAHALYSAVVESQAGLYARLHSLLPQEQQGSGAPYYLWAVGLLADQALPVAWTHGSFPYAPGMAKHLHRASWRGSNIAEYIARSLKRAAIVAAEMAFPAVRPSDEAGQIARLDARWAFWPAAEQPFHELLDEVVEGGLEARDPVSEPLFAYTADLLSTARTHLHQRLDRLPPGDRSHQAQARALRRFEDDIADTRAPAELRGEIHR</sequence>
<dbReference type="InterPro" id="IPR013381">
    <property type="entry name" value="CRISPR-assoc_prot_Cse1"/>
</dbReference>
<evidence type="ECO:0000313" key="1">
    <source>
        <dbReference type="EMBL" id="ROO84452.1"/>
    </source>
</evidence>
<organism evidence="1 2">
    <name type="scientific">Actinocorallia herbida</name>
    <dbReference type="NCBI Taxonomy" id="58109"/>
    <lineage>
        <taxon>Bacteria</taxon>
        <taxon>Bacillati</taxon>
        <taxon>Actinomycetota</taxon>
        <taxon>Actinomycetes</taxon>
        <taxon>Streptosporangiales</taxon>
        <taxon>Thermomonosporaceae</taxon>
        <taxon>Actinocorallia</taxon>
    </lineage>
</organism>
<dbReference type="Proteomes" id="UP000272400">
    <property type="component" value="Unassembled WGS sequence"/>
</dbReference>
<dbReference type="AlphaFoldDB" id="A0A3N1CT10"/>
<dbReference type="EMBL" id="RJKE01000001">
    <property type="protein sequence ID" value="ROO84452.1"/>
    <property type="molecule type" value="Genomic_DNA"/>
</dbReference>
<evidence type="ECO:0000313" key="2">
    <source>
        <dbReference type="Proteomes" id="UP000272400"/>
    </source>
</evidence>
<proteinExistence type="predicted"/>
<dbReference type="Gene3D" id="1.10.132.100">
    <property type="match status" value="1"/>
</dbReference>